<evidence type="ECO:0000313" key="1">
    <source>
        <dbReference type="EMBL" id="KAL0572812.1"/>
    </source>
</evidence>
<dbReference type="Proteomes" id="UP001465976">
    <property type="component" value="Unassembled WGS sequence"/>
</dbReference>
<comment type="caution">
    <text evidence="1">The sequence shown here is derived from an EMBL/GenBank/DDBJ whole genome shotgun (WGS) entry which is preliminary data.</text>
</comment>
<organism evidence="1 2">
    <name type="scientific">Marasmius crinis-equi</name>
    <dbReference type="NCBI Taxonomy" id="585013"/>
    <lineage>
        <taxon>Eukaryota</taxon>
        <taxon>Fungi</taxon>
        <taxon>Dikarya</taxon>
        <taxon>Basidiomycota</taxon>
        <taxon>Agaricomycotina</taxon>
        <taxon>Agaricomycetes</taxon>
        <taxon>Agaricomycetidae</taxon>
        <taxon>Agaricales</taxon>
        <taxon>Marasmiineae</taxon>
        <taxon>Marasmiaceae</taxon>
        <taxon>Marasmius</taxon>
    </lineage>
</organism>
<keyword evidence="2" id="KW-1185">Reference proteome</keyword>
<name>A0ABR3FCJ6_9AGAR</name>
<dbReference type="EMBL" id="JBAHYK010000580">
    <property type="protein sequence ID" value="KAL0572812.1"/>
    <property type="molecule type" value="Genomic_DNA"/>
</dbReference>
<proteinExistence type="predicted"/>
<sequence>MERPDCELPAGFFHWENLPNSAELLQDDNCLRFLASLKSKVVDLGVVDAITRRGSEGVSAAKVRQPTVFSTSTNASIAVSDGLWKTGAECLSNRKVMENVMIRFTLEDKDDPVFLCMDWVEGYAVWMSQAPGIFHGYGVSLDDDLSQYELIVPHLDLRGPLLNSGIKCQGRREKRIYLFVRPLSTSTPTENCTTSYFHYWSSDPTGQHPLTPEICKDLGLPVELSAEVWPTERYHWDNEPYKWMQQYQVARGFDLKTTDFAQHLGFPTYQVQRDSDRFEDLSLTNRRNREGFWSKWSWAVSEGSDIPAFGM</sequence>
<evidence type="ECO:0000313" key="2">
    <source>
        <dbReference type="Proteomes" id="UP001465976"/>
    </source>
</evidence>
<protein>
    <submittedName>
        <fullName evidence="1">Uncharacterized protein</fullName>
    </submittedName>
</protein>
<reference evidence="1 2" key="1">
    <citation type="submission" date="2024-02" db="EMBL/GenBank/DDBJ databases">
        <title>A draft genome for the cacao thread blight pathogen Marasmius crinis-equi.</title>
        <authorList>
            <person name="Cohen S.P."/>
            <person name="Baruah I.K."/>
            <person name="Amoako-Attah I."/>
            <person name="Bukari Y."/>
            <person name="Meinhardt L.W."/>
            <person name="Bailey B.A."/>
        </authorList>
    </citation>
    <scope>NUCLEOTIDE SEQUENCE [LARGE SCALE GENOMIC DNA]</scope>
    <source>
        <strain evidence="1 2">GH-76</strain>
    </source>
</reference>
<accession>A0ABR3FCJ6</accession>
<gene>
    <name evidence="1" type="ORF">V5O48_009157</name>
</gene>